<dbReference type="AlphaFoldDB" id="A0A5N3V6M9"/>
<dbReference type="Proteomes" id="UP000326458">
    <property type="component" value="Unassembled WGS sequence"/>
</dbReference>
<gene>
    <name evidence="2" type="ORF">FD754_021749</name>
</gene>
<name>A0A5N3V6M9_MUNMU</name>
<evidence type="ECO:0000313" key="3">
    <source>
        <dbReference type="Proteomes" id="UP000326458"/>
    </source>
</evidence>
<evidence type="ECO:0000313" key="2">
    <source>
        <dbReference type="EMBL" id="KAB0344823.1"/>
    </source>
</evidence>
<accession>A0A5N3V6M9</accession>
<keyword evidence="3" id="KW-1185">Reference proteome</keyword>
<dbReference type="Gene3D" id="1.20.140.150">
    <property type="match status" value="1"/>
</dbReference>
<feature type="signal peptide" evidence="1">
    <location>
        <begin position="1"/>
        <end position="23"/>
    </location>
</feature>
<dbReference type="GO" id="GO:0016020">
    <property type="term" value="C:membrane"/>
    <property type="evidence" value="ECO:0007669"/>
    <property type="project" value="TreeGrafter"/>
</dbReference>
<dbReference type="PANTHER" id="PTHR32005">
    <property type="entry name" value="TRANSMEMBRANE PROTEIN 178B-RELATED"/>
    <property type="match status" value="1"/>
</dbReference>
<evidence type="ECO:0008006" key="4">
    <source>
        <dbReference type="Google" id="ProtNLM"/>
    </source>
</evidence>
<proteinExistence type="predicted"/>
<reference evidence="2 3" key="1">
    <citation type="submission" date="2019-06" db="EMBL/GenBank/DDBJ databases">
        <title>Discovery of a novel chromosome fission-fusion reversal in muntjac.</title>
        <authorList>
            <person name="Mudd A.B."/>
            <person name="Bredeson J.V."/>
            <person name="Baum R."/>
            <person name="Hockemeyer D."/>
            <person name="Rokhsar D.S."/>
        </authorList>
    </citation>
    <scope>NUCLEOTIDE SEQUENCE [LARGE SCALE GENOMIC DNA]</scope>
    <source>
        <strain evidence="2">UTSW_UCB_Mm</strain>
        <tissue evidence="2">Fibroblast cell line</tissue>
    </source>
</reference>
<keyword evidence="1" id="KW-0732">Signal</keyword>
<sequence length="285" mass="32495">MAAGRLLLYTGLSLALCALGMLAVAICSDHWYETDARKHRDRCKAFNTRRIDPGFIYNNNNNLPLRASRSRLDRWEGKLLRARNRRQLFAMSPADECSRQYNSTNMGLWRKCHRQGFDPEIAALIRKGKRLEARRGAAESRAPLGPAALACLRLAAASQISWYQEMILLRMCYYYKHHICFMVRLLLAGHCISLELMETLFPITQNTAITVSCKHLLTMAISVHLTFLLGDAPLCPQWDEVRWEGVRESCPEEMKFEQDLQDVWGWMGRKGISGKEASTGTALEV</sequence>
<comment type="caution">
    <text evidence="2">The sequence shown here is derived from an EMBL/GenBank/DDBJ whole genome shotgun (WGS) entry which is preliminary data.</text>
</comment>
<feature type="chain" id="PRO_5024331924" description="Transmembrane protein 178B" evidence="1">
    <location>
        <begin position="24"/>
        <end position="285"/>
    </location>
</feature>
<dbReference type="InterPro" id="IPR039625">
    <property type="entry name" value="T178A/B"/>
</dbReference>
<protein>
    <recommendedName>
        <fullName evidence="4">Transmembrane protein 178B</fullName>
    </recommendedName>
</protein>
<organism evidence="2 3">
    <name type="scientific">Muntiacus muntjak</name>
    <name type="common">Barking deer</name>
    <name type="synonym">Indian muntjac</name>
    <dbReference type="NCBI Taxonomy" id="9888"/>
    <lineage>
        <taxon>Eukaryota</taxon>
        <taxon>Metazoa</taxon>
        <taxon>Chordata</taxon>
        <taxon>Craniata</taxon>
        <taxon>Vertebrata</taxon>
        <taxon>Euteleostomi</taxon>
        <taxon>Mammalia</taxon>
        <taxon>Eutheria</taxon>
        <taxon>Laurasiatheria</taxon>
        <taxon>Artiodactyla</taxon>
        <taxon>Ruminantia</taxon>
        <taxon>Pecora</taxon>
        <taxon>Cervidae</taxon>
        <taxon>Muntiacinae</taxon>
        <taxon>Muntiacus</taxon>
    </lineage>
</organism>
<dbReference type="EMBL" id="VCEA01000003">
    <property type="protein sequence ID" value="KAB0344823.1"/>
    <property type="molecule type" value="Genomic_DNA"/>
</dbReference>
<evidence type="ECO:0000256" key="1">
    <source>
        <dbReference type="SAM" id="SignalP"/>
    </source>
</evidence>
<dbReference type="PANTHER" id="PTHR32005:SF1">
    <property type="entry name" value="TRANSMEMBRANE PROTEIN 178B"/>
    <property type="match status" value="1"/>
</dbReference>